<dbReference type="Pfam" id="PF04073">
    <property type="entry name" value="tRNA_edit"/>
    <property type="match status" value="1"/>
</dbReference>
<evidence type="ECO:0000256" key="4">
    <source>
        <dbReference type="PIRNR" id="PIRNR006181"/>
    </source>
</evidence>
<gene>
    <name evidence="6" type="ORF">ACFO0J_03150</name>
</gene>
<evidence type="ECO:0000256" key="1">
    <source>
        <dbReference type="ARBA" id="ARBA00009798"/>
    </source>
</evidence>
<evidence type="ECO:0000256" key="3">
    <source>
        <dbReference type="ARBA" id="ARBA00023239"/>
    </source>
</evidence>
<dbReference type="Proteomes" id="UP001595756">
    <property type="component" value="Unassembled WGS sequence"/>
</dbReference>
<sequence length="170" mass="18232">MSKIKHTSETPATHWLRQQKIPFGEHPYDYVDHGGAREAASQLGVPLHQVAKTLIMEDEQARPLVVLMHGDCEVSTKNLARQTGAKKIAPCSPDTAQRHSGYQVGGTSPFATRKRMPVWVEAGLLDYDTVYLNGGRRGYLISVASSVLSGALGAKPVTVALGDEGQAPGA</sequence>
<proteinExistence type="inferred from homology"/>
<dbReference type="InterPro" id="IPR007214">
    <property type="entry name" value="YbaK/aa-tRNA-synth-assoc-dom"/>
</dbReference>
<protein>
    <recommendedName>
        <fullName evidence="4">Cys-tRNA(Pro)/Cys-tRNA(Cys) deacylase</fullName>
        <ecNumber evidence="4">4.2.-.-</ecNumber>
    </recommendedName>
</protein>
<dbReference type="InterPro" id="IPR036754">
    <property type="entry name" value="YbaK/aa-tRNA-synt-asso_dom_sf"/>
</dbReference>
<evidence type="ECO:0000259" key="5">
    <source>
        <dbReference type="Pfam" id="PF04073"/>
    </source>
</evidence>
<keyword evidence="2 4" id="KW-0648">Protein biosynthesis</keyword>
<evidence type="ECO:0000256" key="2">
    <source>
        <dbReference type="ARBA" id="ARBA00022917"/>
    </source>
</evidence>
<keyword evidence="3 4" id="KW-0456">Lyase</keyword>
<organism evidence="6 7">
    <name type="scientific">Castellaniella hirudinis</name>
    <dbReference type="NCBI Taxonomy" id="1144617"/>
    <lineage>
        <taxon>Bacteria</taxon>
        <taxon>Pseudomonadati</taxon>
        <taxon>Pseudomonadota</taxon>
        <taxon>Betaproteobacteria</taxon>
        <taxon>Burkholderiales</taxon>
        <taxon>Alcaligenaceae</taxon>
        <taxon>Castellaniella</taxon>
    </lineage>
</organism>
<dbReference type="EC" id="4.2.-.-" evidence="4"/>
<dbReference type="EMBL" id="JBHSDY010000002">
    <property type="protein sequence ID" value="MFC4297037.1"/>
    <property type="molecule type" value="Genomic_DNA"/>
</dbReference>
<dbReference type="InterPro" id="IPR004369">
    <property type="entry name" value="Prolyl-tRNA_editing_YbaK/EbsC"/>
</dbReference>
<dbReference type="PANTHER" id="PTHR30411">
    <property type="entry name" value="CYTOPLASMIC PROTEIN"/>
    <property type="match status" value="1"/>
</dbReference>
<evidence type="ECO:0000313" key="6">
    <source>
        <dbReference type="EMBL" id="MFC4297037.1"/>
    </source>
</evidence>
<dbReference type="PIRSF" id="PIRSF006181">
    <property type="entry name" value="EbsC_YbaK"/>
    <property type="match status" value="1"/>
</dbReference>
<dbReference type="SUPFAM" id="SSF55826">
    <property type="entry name" value="YbaK/ProRS associated domain"/>
    <property type="match status" value="1"/>
</dbReference>
<keyword evidence="7" id="KW-1185">Reference proteome</keyword>
<dbReference type="RefSeq" id="WP_376811602.1">
    <property type="nucleotide sequence ID" value="NZ_JBHSDY010000002.1"/>
</dbReference>
<dbReference type="PANTHER" id="PTHR30411:SF0">
    <property type="entry name" value="CYS-TRNA(PRO)_CYS-TRNA(CYS) DEACYLASE YBAK"/>
    <property type="match status" value="1"/>
</dbReference>
<feature type="domain" description="YbaK/aminoacyl-tRNA synthetase-associated" evidence="5">
    <location>
        <begin position="36"/>
        <end position="145"/>
    </location>
</feature>
<dbReference type="Gene3D" id="3.90.960.10">
    <property type="entry name" value="YbaK/aminoacyl-tRNA synthetase-associated domain"/>
    <property type="match status" value="1"/>
</dbReference>
<reference evidence="7" key="1">
    <citation type="journal article" date="2019" name="Int. J. Syst. Evol. Microbiol.">
        <title>The Global Catalogue of Microorganisms (GCM) 10K type strain sequencing project: providing services to taxonomists for standard genome sequencing and annotation.</title>
        <authorList>
            <consortium name="The Broad Institute Genomics Platform"/>
            <consortium name="The Broad Institute Genome Sequencing Center for Infectious Disease"/>
            <person name="Wu L."/>
            <person name="Ma J."/>
        </authorList>
    </citation>
    <scope>NUCLEOTIDE SEQUENCE [LARGE SCALE GENOMIC DNA]</scope>
    <source>
        <strain evidence="7">CGMCC 1.19029</strain>
    </source>
</reference>
<dbReference type="CDD" id="cd00002">
    <property type="entry name" value="YbaK_deacylase"/>
    <property type="match status" value="1"/>
</dbReference>
<evidence type="ECO:0000313" key="7">
    <source>
        <dbReference type="Proteomes" id="UP001595756"/>
    </source>
</evidence>
<comment type="caution">
    <text evidence="6">The sequence shown here is derived from an EMBL/GenBank/DDBJ whole genome shotgun (WGS) entry which is preliminary data.</text>
</comment>
<accession>A0ABV8RW09</accession>
<comment type="similarity">
    <text evidence="1 4">Belongs to the prolyl-tRNA editing family. YbaK/EbsC subfamily.</text>
</comment>
<name>A0ABV8RW09_9BURK</name>